<evidence type="ECO:0000256" key="7">
    <source>
        <dbReference type="SAM" id="MobiDB-lite"/>
    </source>
</evidence>
<feature type="compositionally biased region" description="Polar residues" evidence="7">
    <location>
        <begin position="364"/>
        <end position="373"/>
    </location>
</feature>
<dbReference type="eggNOG" id="KOG2399">
    <property type="taxonomic scope" value="Eukaryota"/>
</dbReference>
<dbReference type="EMBL" id="CP017558">
    <property type="protein sequence ID" value="AOW07344.1"/>
    <property type="molecule type" value="Genomic_DNA"/>
</dbReference>
<feature type="transmembrane region" description="Helical" evidence="8">
    <location>
        <begin position="126"/>
        <end position="145"/>
    </location>
</feature>
<feature type="region of interest" description="Disordered" evidence="7">
    <location>
        <begin position="298"/>
        <end position="392"/>
    </location>
</feature>
<evidence type="ECO:0000313" key="14">
    <source>
        <dbReference type="Proteomes" id="UP000256601"/>
    </source>
</evidence>
<reference evidence="12 14" key="2">
    <citation type="submission" date="2018-07" db="EMBL/GenBank/DDBJ databases">
        <title>Draft Genome Assemblies for Five Robust Yarrowia lipolytica Strains Exhibiting High Lipid Production and Pentose Sugar Utilization and Sugar Alcohol Secretion from Undetoxified Lignocellulosic Biomass Hydrolysates.</title>
        <authorList>
            <consortium name="DOE Joint Genome Institute"/>
            <person name="Walker C."/>
            <person name="Ryu S."/>
            <person name="Na H."/>
            <person name="Zane M."/>
            <person name="LaButti K."/>
            <person name="Lipzen A."/>
            <person name="Haridas S."/>
            <person name="Barry K."/>
            <person name="Grigoriev I.V."/>
            <person name="Quarterman J."/>
            <person name="Slininger P."/>
            <person name="Dien B."/>
            <person name="Trinh C.T."/>
        </authorList>
    </citation>
    <scope>NUCLEOTIDE SEQUENCE [LARGE SCALE GENOMIC DNA]</scope>
    <source>
        <strain evidence="12 14">YB392</strain>
    </source>
</reference>
<dbReference type="Proteomes" id="UP000256601">
    <property type="component" value="Unassembled WGS sequence"/>
</dbReference>
<feature type="transmembrane region" description="Helical" evidence="8">
    <location>
        <begin position="198"/>
        <end position="215"/>
    </location>
</feature>
<feature type="transmembrane region" description="Helical" evidence="8">
    <location>
        <begin position="651"/>
        <end position="670"/>
    </location>
</feature>
<dbReference type="VEuPathDB" id="FungiDB:YALI0_F18040g"/>
<keyword evidence="6 8" id="KW-0472">Membrane</keyword>
<dbReference type="InterPro" id="IPR004837">
    <property type="entry name" value="NaCa_Exmemb"/>
</dbReference>
<accession>A0A1D8NNX8</accession>
<gene>
    <name evidence="12" type="ORF">B0I71DRAFT_131597</name>
    <name evidence="11" type="ORF">YALI1_F23988g</name>
</gene>
<dbReference type="InterPro" id="IPR044880">
    <property type="entry name" value="NCX_ion-bd_dom_sf"/>
</dbReference>
<feature type="transmembrane region" description="Helical" evidence="8">
    <location>
        <begin position="597"/>
        <end position="615"/>
    </location>
</feature>
<evidence type="ECO:0000256" key="8">
    <source>
        <dbReference type="SAM" id="Phobius"/>
    </source>
</evidence>
<dbReference type="Gene3D" id="1.20.1420.30">
    <property type="entry name" value="NCX, central ion-binding region"/>
    <property type="match status" value="2"/>
</dbReference>
<dbReference type="PANTHER" id="PTHR12266">
    <property type="entry name" value="NA+/CA2+ K+ INDEPENDENT EXCHANGER"/>
    <property type="match status" value="1"/>
</dbReference>
<feature type="domain" description="Sodium/calcium exchanger membrane region" evidence="10">
    <location>
        <begin position="655"/>
        <end position="807"/>
    </location>
</feature>
<evidence type="ECO:0000313" key="11">
    <source>
        <dbReference type="EMBL" id="AOW07344.1"/>
    </source>
</evidence>
<feature type="transmembrane region" description="Helical" evidence="8">
    <location>
        <begin position="95"/>
        <end position="114"/>
    </location>
</feature>
<dbReference type="EMBL" id="KZ858989">
    <property type="protein sequence ID" value="RDW25977.1"/>
    <property type="molecule type" value="Genomic_DNA"/>
</dbReference>
<reference evidence="11 13" key="1">
    <citation type="journal article" date="2016" name="PLoS ONE">
        <title>Sequence Assembly of Yarrowia lipolytica Strain W29/CLIB89 Shows Transposable Element Diversity.</title>
        <authorList>
            <person name="Magnan C."/>
            <person name="Yu J."/>
            <person name="Chang I."/>
            <person name="Jahn E."/>
            <person name="Kanomata Y."/>
            <person name="Wu J."/>
            <person name="Zeller M."/>
            <person name="Oakes M."/>
            <person name="Baldi P."/>
            <person name="Sandmeyer S."/>
        </authorList>
    </citation>
    <scope>NUCLEOTIDE SEQUENCE [LARGE SCALE GENOMIC DNA]</scope>
    <source>
        <strain evidence="11">CLIB89</strain>
        <strain evidence="13">CLIB89(W29)</strain>
    </source>
</reference>
<evidence type="ECO:0000259" key="10">
    <source>
        <dbReference type="Pfam" id="PF01699"/>
    </source>
</evidence>
<dbReference type="AlphaFoldDB" id="A0A1D8NNX8"/>
<evidence type="ECO:0000256" key="6">
    <source>
        <dbReference type="ARBA" id="ARBA00023136"/>
    </source>
</evidence>
<dbReference type="GeneID" id="2908662"/>
<sequence>MAQIRGKLRKALVSLAALSVFVLCVLAIPRSHSISGANRLLNKRDVLPEDECSNVRHIPRADQCEFVKLHCSEDENTFIDYMQVYYCSPYGQRPFLLIMLLLWLLTLFMTLGIAASDFLCPNLGTISSLLGMSESLAGVTFLAFGNGSPDLFSTYSSMKIGSGSLAIGELIGAASFISAVVVGAMALARPFKVARKSFVRDIGFFTAAVLCTMAFISDGKLRRSECILMLIIYMIYVATVVSWHYHYTKKRQAYLSEIRAREFFLDAGQEANVIEDEEVGESSNSVLQDGFDREGFLSLTNSDDASRTSRSPVKSPQTPTANNLSPHPNPHAPHGRSLSPHGRLPDRGRSPLAVERLRTEHAQSRSYSPLDNRSSPIITPVHSHPSSHSHRNVPRIVTHNLDLDEDEEEDRYTGLTSSMRLPTPLHTTHRVHDSAPIRPSLYGALDFRDRINNLNDGEDHHAHNHSDLIHSPLTRRLDTELSPVPSSIEPMWSNVKEVTESAWVVALFPTLTDFWSKSFMGMVSSVITALPVFLLSITIPVVESVVEEPQVPNASEPVSAYSDDASFVSNNTATTNPLLAAESENKVLYNMARRNKILVIVQAMLAPPVINILMLDEVPGVWGTIFCIICSMTLMWLAATNYDRMVQSGQYRFLAFFGFLTSIAWVSHIADVVVGVLKALGAILGISDPVLGLTVFAFGNSLGDLIANTTIAKMGFPMMALSACFGGPLLNVLVGVGVSGLIVTSSPGNAVKNGSYHIEISGTLIISAATLFLTLVITMVMVPLARWHMTKTIGVTIISIWTISTIVNVIFI</sequence>
<feature type="transmembrane region" description="Helical" evidence="8">
    <location>
        <begin position="676"/>
        <end position="698"/>
    </location>
</feature>
<keyword evidence="5 8" id="KW-1133">Transmembrane helix</keyword>
<feature type="chain" id="PRO_5036306652" evidence="9">
    <location>
        <begin position="28"/>
        <end position="812"/>
    </location>
</feature>
<dbReference type="Proteomes" id="UP000182444">
    <property type="component" value="Chromosome 1F"/>
</dbReference>
<feature type="transmembrane region" description="Helical" evidence="8">
    <location>
        <begin position="719"/>
        <end position="743"/>
    </location>
</feature>
<proteinExistence type="inferred from homology"/>
<dbReference type="OMA" id="ARAHFHI"/>
<evidence type="ECO:0000256" key="4">
    <source>
        <dbReference type="ARBA" id="ARBA00022692"/>
    </source>
</evidence>
<feature type="transmembrane region" description="Helical" evidence="8">
    <location>
        <begin position="763"/>
        <end position="785"/>
    </location>
</feature>
<feature type="signal peptide" evidence="9">
    <location>
        <begin position="1"/>
        <end position="27"/>
    </location>
</feature>
<evidence type="ECO:0000256" key="9">
    <source>
        <dbReference type="SAM" id="SignalP"/>
    </source>
</evidence>
<evidence type="ECO:0000256" key="5">
    <source>
        <dbReference type="ARBA" id="ARBA00022989"/>
    </source>
</evidence>
<feature type="domain" description="Sodium/calcium exchanger membrane region" evidence="10">
    <location>
        <begin position="101"/>
        <end position="240"/>
    </location>
</feature>
<feature type="compositionally biased region" description="Low complexity" evidence="7">
    <location>
        <begin position="374"/>
        <end position="384"/>
    </location>
</feature>
<evidence type="ECO:0000256" key="3">
    <source>
        <dbReference type="ARBA" id="ARBA00022448"/>
    </source>
</evidence>
<dbReference type="GO" id="GO:0008324">
    <property type="term" value="F:monoatomic cation transmembrane transporter activity"/>
    <property type="evidence" value="ECO:0007669"/>
    <property type="project" value="TreeGrafter"/>
</dbReference>
<feature type="transmembrane region" description="Helical" evidence="8">
    <location>
        <begin position="792"/>
        <end position="811"/>
    </location>
</feature>
<organism evidence="11 13">
    <name type="scientific">Yarrowia lipolytica</name>
    <name type="common">Candida lipolytica</name>
    <dbReference type="NCBI Taxonomy" id="4952"/>
    <lineage>
        <taxon>Eukaryota</taxon>
        <taxon>Fungi</taxon>
        <taxon>Dikarya</taxon>
        <taxon>Ascomycota</taxon>
        <taxon>Saccharomycotina</taxon>
        <taxon>Dipodascomycetes</taxon>
        <taxon>Dipodascales</taxon>
        <taxon>Dipodascales incertae sedis</taxon>
        <taxon>Yarrowia</taxon>
    </lineage>
</organism>
<keyword evidence="9" id="KW-0732">Signal</keyword>
<dbReference type="KEGG" id="yli:2908662"/>
<evidence type="ECO:0000256" key="2">
    <source>
        <dbReference type="ARBA" id="ARBA00008170"/>
    </source>
</evidence>
<keyword evidence="4 8" id="KW-0812">Transmembrane</keyword>
<protein>
    <submittedName>
        <fullName evidence="12">Sodium/calcium exchanger protein-domain-containing protein</fullName>
    </submittedName>
</protein>
<dbReference type="VEuPathDB" id="FungiDB:YALI1_F23988g"/>
<feature type="transmembrane region" description="Helical" evidence="8">
    <location>
        <begin position="227"/>
        <end position="245"/>
    </location>
</feature>
<dbReference type="GO" id="GO:0016020">
    <property type="term" value="C:membrane"/>
    <property type="evidence" value="ECO:0007669"/>
    <property type="project" value="UniProtKB-SubCell"/>
</dbReference>
<keyword evidence="3" id="KW-0813">Transport</keyword>
<evidence type="ECO:0000313" key="12">
    <source>
        <dbReference type="EMBL" id="RDW25977.1"/>
    </source>
</evidence>
<feature type="compositionally biased region" description="Polar residues" evidence="7">
    <location>
        <begin position="298"/>
        <end position="326"/>
    </location>
</feature>
<evidence type="ECO:0000256" key="1">
    <source>
        <dbReference type="ARBA" id="ARBA00004141"/>
    </source>
</evidence>
<feature type="compositionally biased region" description="Basic and acidic residues" evidence="7">
    <location>
        <begin position="343"/>
        <end position="363"/>
    </location>
</feature>
<dbReference type="InterPro" id="IPR051359">
    <property type="entry name" value="CaCA_antiporter"/>
</dbReference>
<dbReference type="GO" id="GO:0006874">
    <property type="term" value="P:intracellular calcium ion homeostasis"/>
    <property type="evidence" value="ECO:0007669"/>
    <property type="project" value="TreeGrafter"/>
</dbReference>
<dbReference type="Pfam" id="PF01699">
    <property type="entry name" value="Na_Ca_ex"/>
    <property type="match status" value="2"/>
</dbReference>
<feature type="transmembrane region" description="Helical" evidence="8">
    <location>
        <begin position="165"/>
        <end position="186"/>
    </location>
</feature>
<comment type="similarity">
    <text evidence="2">Belongs to the Ca(2+):cation antiporter (CaCA) (TC 2.A.19) family.</text>
</comment>
<evidence type="ECO:0000313" key="13">
    <source>
        <dbReference type="Proteomes" id="UP000182444"/>
    </source>
</evidence>
<name>A0A1D8NNX8_YARLL</name>
<feature type="transmembrane region" description="Helical" evidence="8">
    <location>
        <begin position="621"/>
        <end position="639"/>
    </location>
</feature>
<dbReference type="PANTHER" id="PTHR12266:SF0">
    <property type="entry name" value="MITOCHONDRIAL SODIUM_CALCIUM EXCHANGER PROTEIN"/>
    <property type="match status" value="1"/>
</dbReference>
<comment type="subcellular location">
    <subcellularLocation>
        <location evidence="1">Membrane</location>
        <topology evidence="1">Multi-pass membrane protein</topology>
    </subcellularLocation>
</comment>